<accession>A0ABS8H5B1</accession>
<protein>
    <submittedName>
        <fullName evidence="1">Uncharacterized protein</fullName>
    </submittedName>
</protein>
<reference evidence="1 2" key="1">
    <citation type="submission" date="2021-10" db="EMBL/GenBank/DDBJ databases">
        <title>The diversity and Nitrogen Metabolism of Culturable Nitrate-Utilizing Bacteria Within the Oxygen Minimum Zone of the Changjiang (Yangtze River)Estuary.</title>
        <authorList>
            <person name="Zhang D."/>
            <person name="Zheng J."/>
            <person name="Liu S."/>
            <person name="He W."/>
        </authorList>
    </citation>
    <scope>NUCLEOTIDE SEQUENCE [LARGE SCALE GENOMIC DNA]</scope>
    <source>
        <strain evidence="1 2">FXH275-2</strain>
    </source>
</reference>
<proteinExistence type="predicted"/>
<dbReference type="Proteomes" id="UP001198830">
    <property type="component" value="Unassembled WGS sequence"/>
</dbReference>
<dbReference type="EMBL" id="JAJGNP010000011">
    <property type="protein sequence ID" value="MCC4233727.1"/>
    <property type="molecule type" value="Genomic_DNA"/>
</dbReference>
<gene>
    <name evidence="1" type="ORF">LL253_13650</name>
</gene>
<name>A0ABS8H5B1_9SPHN</name>
<evidence type="ECO:0000313" key="2">
    <source>
        <dbReference type="Proteomes" id="UP001198830"/>
    </source>
</evidence>
<sequence length="99" mass="10801">MIRVLFLQHDHPGLSASWPLLAATQQTSILPLRNAFGGPPHDRFRAMDRAECLGIFGPLESGIRQTISQSSGRLMGPGMVSPDAGVTGSAWFILLFRRL</sequence>
<dbReference type="RefSeq" id="WP_228227517.1">
    <property type="nucleotide sequence ID" value="NZ_JAJGNP010000011.1"/>
</dbReference>
<organism evidence="1 2">
    <name type="scientific">Sphingobium soli</name>
    <dbReference type="NCBI Taxonomy" id="1591116"/>
    <lineage>
        <taxon>Bacteria</taxon>
        <taxon>Pseudomonadati</taxon>
        <taxon>Pseudomonadota</taxon>
        <taxon>Alphaproteobacteria</taxon>
        <taxon>Sphingomonadales</taxon>
        <taxon>Sphingomonadaceae</taxon>
        <taxon>Sphingobium</taxon>
    </lineage>
</organism>
<evidence type="ECO:0000313" key="1">
    <source>
        <dbReference type="EMBL" id="MCC4233727.1"/>
    </source>
</evidence>
<comment type="caution">
    <text evidence="1">The sequence shown here is derived from an EMBL/GenBank/DDBJ whole genome shotgun (WGS) entry which is preliminary data.</text>
</comment>
<keyword evidence="2" id="KW-1185">Reference proteome</keyword>